<dbReference type="Pfam" id="PF01081">
    <property type="entry name" value="Aldolase"/>
    <property type="match status" value="1"/>
</dbReference>
<dbReference type="InterPro" id="IPR013785">
    <property type="entry name" value="Aldolase_TIM"/>
</dbReference>
<comment type="pathway">
    <text evidence="2">Carbohydrate acid metabolism; 2-dehydro-3-deoxy-D-gluconate degradation; D-glyceraldehyde 3-phosphate and pyruvate from 2-dehydro-3-deoxy-D-gluconate: step 2/2.</text>
</comment>
<comment type="caution">
    <text evidence="8">The sequence shown here is derived from an EMBL/GenBank/DDBJ whole genome shotgun (WGS) entry which is preliminary data.</text>
</comment>
<dbReference type="EMBL" id="MDEK01000012">
    <property type="protein sequence ID" value="PPU81609.1"/>
    <property type="molecule type" value="Genomic_DNA"/>
</dbReference>
<dbReference type="GO" id="GO:0008675">
    <property type="term" value="F:2-dehydro-3-deoxy-phosphogluconate aldolase activity"/>
    <property type="evidence" value="ECO:0007669"/>
    <property type="project" value="UniProtKB-EC"/>
</dbReference>
<evidence type="ECO:0000256" key="3">
    <source>
        <dbReference type="ARBA" id="ARBA00006906"/>
    </source>
</evidence>
<dbReference type="NCBIfam" id="TIGR01182">
    <property type="entry name" value="eda"/>
    <property type="match status" value="1"/>
</dbReference>
<dbReference type="GeneID" id="93878699"/>
<evidence type="ECO:0000256" key="6">
    <source>
        <dbReference type="ARBA" id="ARBA00023239"/>
    </source>
</evidence>
<evidence type="ECO:0000313" key="9">
    <source>
        <dbReference type="Proteomes" id="UP000247346"/>
    </source>
</evidence>
<dbReference type="PROSITE" id="PS00159">
    <property type="entry name" value="ALDOLASE_KDPG_KHG_1"/>
    <property type="match status" value="1"/>
</dbReference>
<dbReference type="PANTHER" id="PTHR30246:SF1">
    <property type="entry name" value="2-DEHYDRO-3-DEOXY-6-PHOSPHOGALACTONATE ALDOLASE-RELATED"/>
    <property type="match status" value="1"/>
</dbReference>
<comment type="subunit">
    <text evidence="4">Homotrimer.</text>
</comment>
<dbReference type="Gene3D" id="3.20.20.70">
    <property type="entry name" value="Aldolase class I"/>
    <property type="match status" value="1"/>
</dbReference>
<gene>
    <name evidence="8" type="ORF">XsacCFBP4641_13610</name>
</gene>
<name>A0A2P5Z260_9XANT</name>
<organism evidence="8 9">
    <name type="scientific">Xanthomonas sacchari</name>
    <dbReference type="NCBI Taxonomy" id="56458"/>
    <lineage>
        <taxon>Bacteria</taxon>
        <taxon>Pseudomonadati</taxon>
        <taxon>Pseudomonadota</taxon>
        <taxon>Gammaproteobacteria</taxon>
        <taxon>Lysobacterales</taxon>
        <taxon>Lysobacteraceae</taxon>
        <taxon>Xanthomonas</taxon>
    </lineage>
</organism>
<dbReference type="Proteomes" id="UP000247346">
    <property type="component" value="Unassembled WGS sequence"/>
</dbReference>
<evidence type="ECO:0000256" key="4">
    <source>
        <dbReference type="ARBA" id="ARBA00011233"/>
    </source>
</evidence>
<dbReference type="RefSeq" id="WP_010342665.1">
    <property type="nucleotide sequence ID" value="NZ_CP132343.1"/>
</dbReference>
<evidence type="ECO:0000256" key="5">
    <source>
        <dbReference type="ARBA" id="ARBA00013063"/>
    </source>
</evidence>
<dbReference type="InterPro" id="IPR031337">
    <property type="entry name" value="KDPG/KHG_AS_1"/>
</dbReference>
<evidence type="ECO:0000313" key="8">
    <source>
        <dbReference type="EMBL" id="PPU81609.1"/>
    </source>
</evidence>
<evidence type="ECO:0000256" key="7">
    <source>
        <dbReference type="ARBA" id="ARBA00023277"/>
    </source>
</evidence>
<keyword evidence="6" id="KW-0456">Lyase</keyword>
<dbReference type="EC" id="4.1.2.14" evidence="5"/>
<proteinExistence type="inferred from homology"/>
<reference evidence="8 9" key="1">
    <citation type="submission" date="2016-08" db="EMBL/GenBank/DDBJ databases">
        <authorList>
            <person name="Seilhamer J.J."/>
        </authorList>
    </citation>
    <scope>NUCLEOTIDE SEQUENCE [LARGE SCALE GENOMIC DNA]</scope>
    <source>
        <strain evidence="8 9">CFBP4641</strain>
    </source>
</reference>
<comment type="similarity">
    <text evidence="3">Belongs to the KHG/KDPG aldolase family.</text>
</comment>
<comment type="catalytic activity">
    <reaction evidence="1">
        <text>2-dehydro-3-deoxy-6-phospho-D-gluconate = D-glyceraldehyde 3-phosphate + pyruvate</text>
        <dbReference type="Rhea" id="RHEA:17089"/>
        <dbReference type="ChEBI" id="CHEBI:15361"/>
        <dbReference type="ChEBI" id="CHEBI:57569"/>
        <dbReference type="ChEBI" id="CHEBI:59776"/>
        <dbReference type="EC" id="4.1.2.14"/>
    </reaction>
</comment>
<keyword evidence="7" id="KW-0119">Carbohydrate metabolism</keyword>
<dbReference type="CDD" id="cd00452">
    <property type="entry name" value="KDPG_aldolase"/>
    <property type="match status" value="1"/>
</dbReference>
<dbReference type="OrthoDB" id="9805177at2"/>
<evidence type="ECO:0000256" key="1">
    <source>
        <dbReference type="ARBA" id="ARBA00000654"/>
    </source>
</evidence>
<evidence type="ECO:0000256" key="2">
    <source>
        <dbReference type="ARBA" id="ARBA00004736"/>
    </source>
</evidence>
<protein>
    <recommendedName>
        <fullName evidence="5">2-dehydro-3-deoxy-phosphogluconate aldolase</fullName>
        <ecNumber evidence="5">4.1.2.14</ecNumber>
    </recommendedName>
</protein>
<dbReference type="PANTHER" id="PTHR30246">
    <property type="entry name" value="2-KETO-3-DEOXY-6-PHOSPHOGLUCONATE ALDOLASE"/>
    <property type="match status" value="1"/>
</dbReference>
<dbReference type="InterPro" id="IPR000887">
    <property type="entry name" value="Aldlse_KDPG_KHG"/>
</dbReference>
<dbReference type="NCBIfam" id="NF004325">
    <property type="entry name" value="PRK05718.1"/>
    <property type="match status" value="1"/>
</dbReference>
<accession>A0A2P5Z260</accession>
<sequence length="226" mass="23374">MTIAEHQTKAEQLLRAAGILPVVTVHTLEEARRVSAALLEGGLPAIELTLRTPVAMEALAMLKRELPDIVIGAGTVLNATQLQQSIDAGADFIVTPGTTPTLADALAQAPLPVVPGAATPSELLALMERGFRVCKLFPASAVGGLAMLKGLAGPLAELKLCPTGGIGESTAAEYLAQPNVVCIGGSWMVPKDWLADGAWDKVRESSAKAAAIVREAGNRESGIGNR</sequence>
<dbReference type="SUPFAM" id="SSF51569">
    <property type="entry name" value="Aldolase"/>
    <property type="match status" value="1"/>
</dbReference>
<dbReference type="AlphaFoldDB" id="A0A2P5Z260"/>